<dbReference type="KEGG" id="cmos:111447269"/>
<feature type="compositionally biased region" description="Basic and acidic residues" evidence="2">
    <location>
        <begin position="125"/>
        <end position="135"/>
    </location>
</feature>
<keyword evidence="1" id="KW-0862">Zinc</keyword>
<protein>
    <submittedName>
        <fullName evidence="5">Uncharacterized protein LOC111447269</fullName>
    </submittedName>
</protein>
<dbReference type="PROSITE" id="PS50158">
    <property type="entry name" value="ZF_CCHC"/>
    <property type="match status" value="2"/>
</dbReference>
<evidence type="ECO:0000259" key="3">
    <source>
        <dbReference type="PROSITE" id="PS50158"/>
    </source>
</evidence>
<dbReference type="Proteomes" id="UP000504609">
    <property type="component" value="Unplaced"/>
</dbReference>
<dbReference type="SUPFAM" id="SSF57756">
    <property type="entry name" value="Retrovirus zinc finger-like domains"/>
    <property type="match status" value="1"/>
</dbReference>
<evidence type="ECO:0000313" key="4">
    <source>
        <dbReference type="Proteomes" id="UP000504609"/>
    </source>
</evidence>
<dbReference type="GO" id="GO:0003676">
    <property type="term" value="F:nucleic acid binding"/>
    <property type="evidence" value="ECO:0007669"/>
    <property type="project" value="InterPro"/>
</dbReference>
<dbReference type="PANTHER" id="PTHR35317">
    <property type="entry name" value="OS04G0629600 PROTEIN"/>
    <property type="match status" value="1"/>
</dbReference>
<dbReference type="InterPro" id="IPR001878">
    <property type="entry name" value="Znf_CCHC"/>
</dbReference>
<sequence length="263" mass="29807">MKMKESENVSDYITRVQIVANQLNQNREMLLETRVVEKILRSLTDNFKNVVCAIEESKDLAKFTVDELVGSLEAHEQRKKKKEEPLDQVLQTKATIKDGKVLYSQNFRGRDNGSRRNGRGGQGNNHEKNYQEKRLSSQANWRGRGRFQGHGQGYTSNIQCFKCQKYGHYANNCNSDRCYNCGRLGHYARDCRAKEKVEETINLALDDATSGGILLMAQSEEPNTKRGDGAKDDGGSHEVVEVVRNEVIRSIFGEIALSETRKS</sequence>
<dbReference type="Gene3D" id="4.10.60.10">
    <property type="entry name" value="Zinc finger, CCHC-type"/>
    <property type="match status" value="1"/>
</dbReference>
<reference evidence="5" key="1">
    <citation type="submission" date="2025-08" db="UniProtKB">
        <authorList>
            <consortium name="RefSeq"/>
        </authorList>
    </citation>
    <scope>IDENTIFICATION</scope>
    <source>
        <tissue evidence="5">Young leaves</tissue>
    </source>
</reference>
<dbReference type="PANTHER" id="PTHR35317:SF28">
    <property type="entry name" value="ZINC FINGER, CCHC-TYPE, RIBONUCLEASE H-LIKE DOMAIN, GAG-PRE-INTEGRASE DOMAIN PROTEIN-RELATED"/>
    <property type="match status" value="1"/>
</dbReference>
<keyword evidence="4" id="KW-1185">Reference proteome</keyword>
<keyword evidence="1" id="KW-0479">Metal-binding</keyword>
<proteinExistence type="predicted"/>
<feature type="domain" description="CCHC-type" evidence="3">
    <location>
        <begin position="177"/>
        <end position="192"/>
    </location>
</feature>
<feature type="domain" description="CCHC-type" evidence="3">
    <location>
        <begin position="160"/>
        <end position="173"/>
    </location>
</feature>
<dbReference type="RefSeq" id="XP_022942136.1">
    <property type="nucleotide sequence ID" value="XM_023086368.1"/>
</dbReference>
<dbReference type="AlphaFoldDB" id="A0A6J1FN02"/>
<dbReference type="GeneID" id="111447269"/>
<name>A0A6J1FN02_CUCMO</name>
<dbReference type="Pfam" id="PF00098">
    <property type="entry name" value="zf-CCHC"/>
    <property type="match status" value="2"/>
</dbReference>
<dbReference type="GO" id="GO:0008270">
    <property type="term" value="F:zinc ion binding"/>
    <property type="evidence" value="ECO:0007669"/>
    <property type="project" value="UniProtKB-KW"/>
</dbReference>
<gene>
    <name evidence="5" type="primary">LOC111447269</name>
</gene>
<evidence type="ECO:0000256" key="2">
    <source>
        <dbReference type="SAM" id="MobiDB-lite"/>
    </source>
</evidence>
<organism evidence="4 5">
    <name type="scientific">Cucurbita moschata</name>
    <name type="common">Winter crookneck squash</name>
    <name type="synonym">Cucurbita pepo var. moschata</name>
    <dbReference type="NCBI Taxonomy" id="3662"/>
    <lineage>
        <taxon>Eukaryota</taxon>
        <taxon>Viridiplantae</taxon>
        <taxon>Streptophyta</taxon>
        <taxon>Embryophyta</taxon>
        <taxon>Tracheophyta</taxon>
        <taxon>Spermatophyta</taxon>
        <taxon>Magnoliopsida</taxon>
        <taxon>eudicotyledons</taxon>
        <taxon>Gunneridae</taxon>
        <taxon>Pentapetalae</taxon>
        <taxon>rosids</taxon>
        <taxon>fabids</taxon>
        <taxon>Cucurbitales</taxon>
        <taxon>Cucurbitaceae</taxon>
        <taxon>Cucurbiteae</taxon>
        <taxon>Cucurbita</taxon>
    </lineage>
</organism>
<accession>A0A6J1FN02</accession>
<evidence type="ECO:0000313" key="5">
    <source>
        <dbReference type="RefSeq" id="XP_022942136.1"/>
    </source>
</evidence>
<dbReference type="SMART" id="SM00343">
    <property type="entry name" value="ZnF_C2HC"/>
    <property type="match status" value="2"/>
</dbReference>
<evidence type="ECO:0000256" key="1">
    <source>
        <dbReference type="PROSITE-ProRule" id="PRU00047"/>
    </source>
</evidence>
<dbReference type="Pfam" id="PF14223">
    <property type="entry name" value="Retrotran_gag_2"/>
    <property type="match status" value="1"/>
</dbReference>
<feature type="region of interest" description="Disordered" evidence="2">
    <location>
        <begin position="106"/>
        <end position="136"/>
    </location>
</feature>
<keyword evidence="1" id="KW-0863">Zinc-finger</keyword>
<dbReference type="InterPro" id="IPR036875">
    <property type="entry name" value="Znf_CCHC_sf"/>
</dbReference>